<dbReference type="EMBL" id="UIVS01000002">
    <property type="protein sequence ID" value="SVP91422.1"/>
    <property type="molecule type" value="Genomic_DNA"/>
</dbReference>
<evidence type="ECO:0000256" key="1">
    <source>
        <dbReference type="ARBA" id="ARBA00022614"/>
    </source>
</evidence>
<protein>
    <submittedName>
        <fullName evidence="4">Leucine Rich repeat/Ubiquitin-like domain containing protein, putative</fullName>
    </submittedName>
</protein>
<dbReference type="InterPro" id="IPR001611">
    <property type="entry name" value="Leu-rich_rpt"/>
</dbReference>
<dbReference type="SUPFAM" id="SSF54236">
    <property type="entry name" value="Ubiquitin-like"/>
    <property type="match status" value="1"/>
</dbReference>
<evidence type="ECO:0000259" key="3">
    <source>
        <dbReference type="Pfam" id="PF14560"/>
    </source>
</evidence>
<keyword evidence="2" id="KW-0677">Repeat</keyword>
<dbReference type="GO" id="GO:0005737">
    <property type="term" value="C:cytoplasm"/>
    <property type="evidence" value="ECO:0007669"/>
    <property type="project" value="TreeGrafter"/>
</dbReference>
<gene>
    <name evidence="4" type="ORF">TAT_000156700</name>
    <name evidence="5" type="ORF">TAV_000156900</name>
</gene>
<dbReference type="EMBL" id="UIVT01000002">
    <property type="protein sequence ID" value="SVP90856.1"/>
    <property type="molecule type" value="Genomic_DNA"/>
</dbReference>
<dbReference type="PANTHER" id="PTHR15454">
    <property type="entry name" value="NISCHARIN RELATED"/>
    <property type="match status" value="1"/>
</dbReference>
<dbReference type="SUPFAM" id="SSF52047">
    <property type="entry name" value="RNI-like"/>
    <property type="match status" value="1"/>
</dbReference>
<dbReference type="InterPro" id="IPR032675">
    <property type="entry name" value="LRR_dom_sf"/>
</dbReference>
<evidence type="ECO:0000313" key="5">
    <source>
        <dbReference type="EMBL" id="SVP91422.1"/>
    </source>
</evidence>
<feature type="domain" description="Ubiquitin-like" evidence="3">
    <location>
        <begin position="456"/>
        <end position="523"/>
    </location>
</feature>
<dbReference type="InterPro" id="IPR000626">
    <property type="entry name" value="Ubiquitin-like_dom"/>
</dbReference>
<dbReference type="Gene3D" id="3.10.20.90">
    <property type="entry name" value="Phosphatidylinositol 3-kinase Catalytic Subunit, Chain A, domain 1"/>
    <property type="match status" value="1"/>
</dbReference>
<dbReference type="VEuPathDB" id="PiroplasmaDB:TA14060"/>
<dbReference type="Gene3D" id="3.80.10.10">
    <property type="entry name" value="Ribonuclease Inhibitor"/>
    <property type="match status" value="2"/>
</dbReference>
<dbReference type="AlphaFoldDB" id="A0A3B0N7A0"/>
<organism evidence="4">
    <name type="scientific">Theileria annulata</name>
    <dbReference type="NCBI Taxonomy" id="5874"/>
    <lineage>
        <taxon>Eukaryota</taxon>
        <taxon>Sar</taxon>
        <taxon>Alveolata</taxon>
        <taxon>Apicomplexa</taxon>
        <taxon>Aconoidasida</taxon>
        <taxon>Piroplasmida</taxon>
        <taxon>Theileriidae</taxon>
        <taxon>Theileria</taxon>
    </lineage>
</organism>
<reference evidence="4" key="1">
    <citation type="submission" date="2018-07" db="EMBL/GenBank/DDBJ databases">
        <authorList>
            <person name="Quirk P.G."/>
            <person name="Krulwich T.A."/>
        </authorList>
    </citation>
    <scope>NUCLEOTIDE SEQUENCE</scope>
    <source>
        <strain evidence="4">Anand</strain>
    </source>
</reference>
<dbReference type="PROSITE" id="PS51450">
    <property type="entry name" value="LRR"/>
    <property type="match status" value="2"/>
</dbReference>
<sequence>MKEMEAGDRVIKGDLSRSVVSEPLKCEENRKNDVCDCKLLVKPDDLTNGELEEGSKKLENLKKIKVKIFEYFDKIKENTMNFEEVKRILSERFDFHDFSKPNSCVNSDSISLGSTFEREFRNKYLSTDEELEAEDSGVNYEFVGMEKACNFFSDPKKLITVTLNDCKISQIGTITEFPKCTELFLSNNLLTSSEVNKLVEYFPKLTVLDVSENKVDNPINAPSVKTLIMNRVFVEFELVLETLDRCVNVTNLIFSDNMLDEVVFKGKTYPNLTAIDLSNNFIYSWDSICNLLKIFPNLEKLFISHNLLHNLDSDSMEFNSLLELDISNNLISDIDVMMKVSQAFPNLTSLKVNSNPISPNFMEKYSNLPYIKSVKGDKNDEIIRMYMIVTFPNLKVLNGTTITGEERTNSERYLNYLEDKEQGEEKKTKVNLEKKNRIKVLLVPDGDSESFLYEPVEKKLSESCTVSDVKLLCSKLFKMNLKDIKLVYNNKMMPLCEEMDDDSAELCRYGISDNYQIRVQNKNIKF</sequence>
<proteinExistence type="predicted"/>
<evidence type="ECO:0000313" key="4">
    <source>
        <dbReference type="EMBL" id="SVP90856.1"/>
    </source>
</evidence>
<dbReference type="Pfam" id="PF14560">
    <property type="entry name" value="Ubiquitin_2"/>
    <property type="match status" value="1"/>
</dbReference>
<evidence type="ECO:0000256" key="2">
    <source>
        <dbReference type="ARBA" id="ARBA00022737"/>
    </source>
</evidence>
<dbReference type="InterPro" id="IPR029071">
    <property type="entry name" value="Ubiquitin-like_domsf"/>
</dbReference>
<accession>A0A3B0N7A0</accession>
<keyword evidence="1" id="KW-0433">Leucine-rich repeat</keyword>
<name>A0A3B0N7A0_THEAN</name>